<dbReference type="InterPro" id="IPR056884">
    <property type="entry name" value="NPHP3-like_N"/>
</dbReference>
<dbReference type="SMART" id="SM00248">
    <property type="entry name" value="ANK"/>
    <property type="match status" value="6"/>
</dbReference>
<dbReference type="Gene3D" id="3.40.50.300">
    <property type="entry name" value="P-loop containing nucleotide triphosphate hydrolases"/>
    <property type="match status" value="1"/>
</dbReference>
<dbReference type="OrthoDB" id="1577640at2759"/>
<feature type="domain" description="Nucleoside phosphorylase" evidence="4">
    <location>
        <begin position="23"/>
        <end position="266"/>
    </location>
</feature>
<dbReference type="GO" id="GO:0009116">
    <property type="term" value="P:nucleoside metabolic process"/>
    <property type="evidence" value="ECO:0007669"/>
    <property type="project" value="InterPro"/>
</dbReference>
<dbReference type="SUPFAM" id="SSF53167">
    <property type="entry name" value="Purine and uridine phosphorylases"/>
    <property type="match status" value="1"/>
</dbReference>
<dbReference type="PROSITE" id="PS50297">
    <property type="entry name" value="ANK_REP_REGION"/>
    <property type="match status" value="1"/>
</dbReference>
<sequence length="1516" mass="168324">MAAAKIMLDEIHPSLRQPQSDHNVYTLGSISSHNVVVACLPAGVYGTTSAAIVLAHMLPTFPSLQFALMVGIGGGVPSKKADIRLGDVVVSMPTPTSGGVIQYDYGKTLHNGHFQRTGSLNKPPQVLLAAVSQIRSDNMIKKLSIGVIISDLLQIYENCQQFSRPDQDWLFNSTYDHQSGRPNCLTCDQTQLVHRAPRETNEPHIHYGLIASGNQVMKDAKRRDLIAQDIDILCFEMEAAGLMDQLPCLVIRGICDYCDSHKHKQWQGYAALTAAAYAKLLLSAVPIIDYKPLREQSTELTAEEKACLQCLFITDPVDDKNALKRRKGERVPGTCDWILETDELTHWLGLHKNISKIKSNILWLYGLPGTGKSTMAITLTEELPNQTDFINGNKRLAYFFCDSSSKNQRTATAILRGLLYQLIQKHRHLMKYLLPKYIARKGQILTSFDALWSTLMDMGQDSSSSGIYCIIDALDECAYEDQQTLLRHLDQTFNNCNPKRHPLPNLYFLITSRQYPEIEERLAHFPCQNLAEYSAVADDLKAMIQERVNKLSTRKKYPKAVTAEVSRILEEKAGGTFLWVGIACDELEQVQARNTIGALQNLPRGLHALYQRLLETAVTTSSENDKPIIMDLVSFVAIAQRPLTISELSEACQLYLDEDEDSRLQFTRDIINLCRLIIIIQGEQVRLLHKSVKDFLVKAAKVNELRSHAILANRCITYVIRFCQPQVNNSPAEPRREFLKYSVLHWPEHAGLAREEFLVKQEQIELFQVRSRAWEDWLGHYNSQRDILPSSRLAAGFSIFHAAARWKIDPLISWAIHTFVADVYIDSDFKTLDGVTPLEEAARYGNIWAFGTLLKGMPMEVTIEARLMNAAARSQYGNGVIRLLLEQRGDQIQITEDVVKAAAGNLYHGKEVMALLLKQQGDQVQITEDVLKKAAGNRVDGKEIIALLLEQRGAQIQITEDVVKKAAENTQNGKEIVALLLEQRGDQIQITEDVLKKAAGNRIQITEDVLKKAAGNRVDGKEIMALLLEQRGDQIQITEDVVKAAAGNRGDGKGIIALLLEQQGDQIQITEDILKKAAENTRNGKEIIALLLEQRGDQIQITKDIVKAAAGNLYHGKEVMALLLSQQGDRVQITEDVLKKAARNGIDGKGIIALLLEQQGDQIQITEDVVKAAAGNLWNGKEVMALLLEQRGDQIQITEDVVKAAAGNRGDGKGIIALLLERKTGDYVHITKDILLSAASCGNEEVLYLLAHKLSQVTSPHLVRIAQLYKAAESGNLAKLRELLCKGTPPDTQDIRGVTPLWIAASNGRVEIVNLLLQTNQVNVNVKSIAARPPIFWAAAHGHANVVRLLLGAYADPNVADINGDTPYGLARRHGHWDIIRLLEKYLPEISQDRENSTCQQGPNEPDNKKDHVPTKRLQGPFEAKFSANRHGTGISDAATGDFVILSDSQATIIACAQPVRQSGQYIIRSILQGLGQTTNRSVRLHSPKLTRGRATVKRLTRLAHPGGSHPTSGRV</sequence>
<dbReference type="PANTHER" id="PTHR46082:SF11">
    <property type="entry name" value="AAA+ ATPASE DOMAIN-CONTAINING PROTEIN-RELATED"/>
    <property type="match status" value="1"/>
</dbReference>
<dbReference type="Pfam" id="PF01048">
    <property type="entry name" value="PNP_UDP_1"/>
    <property type="match status" value="1"/>
</dbReference>
<keyword evidence="2" id="KW-0040">ANK repeat</keyword>
<dbReference type="Pfam" id="PF12796">
    <property type="entry name" value="Ank_2"/>
    <property type="match status" value="1"/>
</dbReference>
<dbReference type="InterPro" id="IPR054471">
    <property type="entry name" value="GPIID_WHD"/>
</dbReference>
<reference evidence="7" key="1">
    <citation type="submission" date="2019-04" db="EMBL/GenBank/DDBJ databases">
        <title>Friends and foes A comparative genomics studyof 23 Aspergillus species from section Flavi.</title>
        <authorList>
            <consortium name="DOE Joint Genome Institute"/>
            <person name="Kjaerbolling I."/>
            <person name="Vesth T."/>
            <person name="Frisvad J.C."/>
            <person name="Nybo J.L."/>
            <person name="Theobald S."/>
            <person name="Kildgaard S."/>
            <person name="Isbrandt T."/>
            <person name="Kuo A."/>
            <person name="Sato A."/>
            <person name="Lyhne E.K."/>
            <person name="Kogle M.E."/>
            <person name="Wiebenga A."/>
            <person name="Kun R.S."/>
            <person name="Lubbers R.J."/>
            <person name="Makela M.R."/>
            <person name="Barry K."/>
            <person name="Chovatia M."/>
            <person name="Clum A."/>
            <person name="Daum C."/>
            <person name="Haridas S."/>
            <person name="He G."/>
            <person name="LaButti K."/>
            <person name="Lipzen A."/>
            <person name="Mondo S."/>
            <person name="Riley R."/>
            <person name="Salamov A."/>
            <person name="Simmons B.A."/>
            <person name="Magnuson J.K."/>
            <person name="Henrissat B."/>
            <person name="Mortensen U.H."/>
            <person name="Larsen T.O."/>
            <person name="Devries R.P."/>
            <person name="Grigoriev I.V."/>
            <person name="Machida M."/>
            <person name="Baker S.E."/>
            <person name="Andersen M.R."/>
        </authorList>
    </citation>
    <scope>NUCLEOTIDE SEQUENCE [LARGE SCALE GENOMIC DNA]</scope>
    <source>
        <strain evidence="7">IBT 14317</strain>
    </source>
</reference>
<evidence type="ECO:0000256" key="3">
    <source>
        <dbReference type="SAM" id="MobiDB-lite"/>
    </source>
</evidence>
<dbReference type="GO" id="GO:0003824">
    <property type="term" value="F:catalytic activity"/>
    <property type="evidence" value="ECO:0007669"/>
    <property type="project" value="InterPro"/>
</dbReference>
<dbReference type="Gene3D" id="1.25.40.20">
    <property type="entry name" value="Ankyrin repeat-containing domain"/>
    <property type="match status" value="1"/>
</dbReference>
<dbReference type="Pfam" id="PF22939">
    <property type="entry name" value="WHD_GPIID"/>
    <property type="match status" value="1"/>
</dbReference>
<name>A0A5N7BVQ1_PETAA</name>
<feature type="repeat" description="ANK" evidence="2">
    <location>
        <begin position="1296"/>
        <end position="1318"/>
    </location>
</feature>
<dbReference type="Gene3D" id="1.20.5.340">
    <property type="match status" value="6"/>
</dbReference>
<dbReference type="InterPro" id="IPR027417">
    <property type="entry name" value="P-loop_NTPase"/>
</dbReference>
<dbReference type="InterPro" id="IPR000845">
    <property type="entry name" value="Nucleoside_phosphorylase_d"/>
</dbReference>
<dbReference type="InterPro" id="IPR036770">
    <property type="entry name" value="Ankyrin_rpt-contain_sf"/>
</dbReference>
<gene>
    <name evidence="7" type="ORF">BDV23DRAFT_188032</name>
</gene>
<dbReference type="Pfam" id="PF24883">
    <property type="entry name" value="NPHP3_N"/>
    <property type="match status" value="1"/>
</dbReference>
<dbReference type="InterPro" id="IPR055530">
    <property type="entry name" value="DUF7104"/>
</dbReference>
<dbReference type="InterPro" id="IPR002110">
    <property type="entry name" value="Ankyrin_rpt"/>
</dbReference>
<accession>A0A5N7BVQ1</accession>
<keyword evidence="1" id="KW-0677">Repeat</keyword>
<organism evidence="7">
    <name type="scientific">Petromyces alliaceus</name>
    <name type="common">Aspergillus alliaceus</name>
    <dbReference type="NCBI Taxonomy" id="209559"/>
    <lineage>
        <taxon>Eukaryota</taxon>
        <taxon>Fungi</taxon>
        <taxon>Dikarya</taxon>
        <taxon>Ascomycota</taxon>
        <taxon>Pezizomycotina</taxon>
        <taxon>Eurotiomycetes</taxon>
        <taxon>Eurotiomycetidae</taxon>
        <taxon>Eurotiales</taxon>
        <taxon>Aspergillaceae</taxon>
        <taxon>Aspergillus</taxon>
        <taxon>Aspergillus subgen. Circumdati</taxon>
    </lineage>
</organism>
<evidence type="ECO:0000259" key="5">
    <source>
        <dbReference type="Pfam" id="PF22939"/>
    </source>
</evidence>
<dbReference type="PANTHER" id="PTHR46082">
    <property type="entry name" value="ATP/GTP-BINDING PROTEIN-RELATED"/>
    <property type="match status" value="1"/>
</dbReference>
<dbReference type="Pfam" id="PF23397">
    <property type="entry name" value="DUF7104"/>
    <property type="match status" value="10"/>
</dbReference>
<feature type="domain" description="GPI inositol-deacylase winged helix" evidence="5">
    <location>
        <begin position="629"/>
        <end position="700"/>
    </location>
</feature>
<feature type="region of interest" description="Disordered" evidence="3">
    <location>
        <begin position="1393"/>
        <end position="1415"/>
    </location>
</feature>
<feature type="domain" description="Nephrocystin 3-like N-terminal" evidence="6">
    <location>
        <begin position="333"/>
        <end position="513"/>
    </location>
</feature>
<proteinExistence type="predicted"/>
<dbReference type="SUPFAM" id="SSF48403">
    <property type="entry name" value="Ankyrin repeat"/>
    <property type="match status" value="1"/>
</dbReference>
<dbReference type="InterPro" id="IPR035994">
    <property type="entry name" value="Nucleoside_phosphorylase_sf"/>
</dbReference>
<dbReference type="SUPFAM" id="SSF52540">
    <property type="entry name" value="P-loop containing nucleoside triphosphate hydrolases"/>
    <property type="match status" value="1"/>
</dbReference>
<evidence type="ECO:0008006" key="8">
    <source>
        <dbReference type="Google" id="ProtNLM"/>
    </source>
</evidence>
<evidence type="ECO:0000256" key="2">
    <source>
        <dbReference type="PROSITE-ProRule" id="PRU00023"/>
    </source>
</evidence>
<dbReference type="Gene3D" id="3.40.50.1580">
    <property type="entry name" value="Nucleoside phosphorylase domain"/>
    <property type="match status" value="1"/>
</dbReference>
<dbReference type="EMBL" id="ML735329">
    <property type="protein sequence ID" value="KAE8385658.1"/>
    <property type="molecule type" value="Genomic_DNA"/>
</dbReference>
<evidence type="ECO:0000313" key="7">
    <source>
        <dbReference type="EMBL" id="KAE8385658.1"/>
    </source>
</evidence>
<evidence type="ECO:0000256" key="1">
    <source>
        <dbReference type="ARBA" id="ARBA00022737"/>
    </source>
</evidence>
<dbReference type="InterPro" id="IPR053137">
    <property type="entry name" value="NLR-like"/>
</dbReference>
<protein>
    <recommendedName>
        <fullName evidence="8">Ankyrin repeat-containing domain protein</fullName>
    </recommendedName>
</protein>
<dbReference type="Proteomes" id="UP000326877">
    <property type="component" value="Unassembled WGS sequence"/>
</dbReference>
<evidence type="ECO:0000259" key="6">
    <source>
        <dbReference type="Pfam" id="PF24883"/>
    </source>
</evidence>
<evidence type="ECO:0000259" key="4">
    <source>
        <dbReference type="Pfam" id="PF01048"/>
    </source>
</evidence>
<dbReference type="PROSITE" id="PS50088">
    <property type="entry name" value="ANK_REPEAT"/>
    <property type="match status" value="2"/>
</dbReference>
<feature type="repeat" description="ANK" evidence="2">
    <location>
        <begin position="1330"/>
        <end position="1362"/>
    </location>
</feature>